<dbReference type="AlphaFoldDB" id="A0A8H5YRW4"/>
<evidence type="ECO:0000313" key="6">
    <source>
        <dbReference type="Proteomes" id="UP000544331"/>
    </source>
</evidence>
<evidence type="ECO:0000256" key="1">
    <source>
        <dbReference type="ARBA" id="ARBA00022737"/>
    </source>
</evidence>
<dbReference type="EMBL" id="JAAOAN010000209">
    <property type="protein sequence ID" value="KAF5716211.1"/>
    <property type="molecule type" value="Genomic_DNA"/>
</dbReference>
<keyword evidence="2" id="KW-0175">Coiled coil</keyword>
<dbReference type="PANTHER" id="PTHR10039:SF14">
    <property type="entry name" value="NACHT DOMAIN-CONTAINING PROTEIN"/>
    <property type="match status" value="1"/>
</dbReference>
<evidence type="ECO:0000259" key="3">
    <source>
        <dbReference type="Pfam" id="PF24809"/>
    </source>
</evidence>
<accession>A0A8H5YRW4</accession>
<evidence type="ECO:0000259" key="4">
    <source>
        <dbReference type="Pfam" id="PF24883"/>
    </source>
</evidence>
<dbReference type="Pfam" id="PF24809">
    <property type="entry name" value="DUF7708"/>
    <property type="match status" value="1"/>
</dbReference>
<keyword evidence="6" id="KW-1185">Reference proteome</keyword>
<dbReference type="Pfam" id="PF24883">
    <property type="entry name" value="NPHP3_N"/>
    <property type="match status" value="1"/>
</dbReference>
<protein>
    <submittedName>
        <fullName evidence="5">NACHT domain-containing protein</fullName>
    </submittedName>
</protein>
<evidence type="ECO:0000313" key="5">
    <source>
        <dbReference type="EMBL" id="KAF5716211.1"/>
    </source>
</evidence>
<dbReference type="OrthoDB" id="7464126at2759"/>
<dbReference type="SUPFAM" id="SSF52540">
    <property type="entry name" value="P-loop containing nucleoside triphosphate hydrolases"/>
    <property type="match status" value="1"/>
</dbReference>
<dbReference type="Gene3D" id="3.40.50.300">
    <property type="entry name" value="P-loop containing nucleotide triphosphate hydrolases"/>
    <property type="match status" value="1"/>
</dbReference>
<name>A0A8H5YRW4_9HYPO</name>
<sequence length="1022" mass="116817">MPLAPVVNLDARRTIEKAFKDLERTVSASDRISLQDTTLDDVRKAARLVEDELAARQSLRNMKRLEPLFTGLEYYSKTIEVLCNGTPYMPWIWAPIKLILKISSDYVEAFEKIIKVYGQIAEPLKRFQKLNRAFYSDKDVQQTLATFYSDILKFHTEAYQFVRRGSWRLLFLTSWGRFQRRFEGIIQDLKAHEELVDKMAVATNIAESKELRQKMETWRQEQVDRMAKEETEEITRQYLAITSYLKVDESMNAKIFDAIATEAVESTGTSSWILNQSEIQGWLRCHPSSTFVLLHGRPGSGKSVLATQIVQFLQASQQSLVMSHFCTYAYEESMDYGKLLKSLLLQLIRSDRDLIDYVYDMLLRKRKVPSHKLVEALILDSIRASSLDPSRTRYIHAVIDGLDECDQATQSKVTKLMKRMVSAAFSSGSTICKVLLSSRSSPAITKAAKQSQIVRLSNENKHLEKAIEAYALHRLSLLELELSQLQVTPDDISDLSCRIAKRAEGMFLWARLVLDYLANNMFLQREEVLSAPEALPRALQQFYEKILTQITSHFDERSLERIKLIFEWIAFAKRPLRKAEFRSALAFSSGNPDTGELAPQYLFDRCSPLIEERCDSTFAFIHVSVRDYLESSDSIMPIDESSSVGSHGQAIAACLVSGLQIFTPNYPEHKRQLRVLRGIHAFHTYASQYWAHYVLDNCSAPETMHRSSFLALCSELRDKFNPASDTCHSADIGALTCLDPRLAAVHFADKSLGEVVQRILEEERNQYLEEPSLESYSVSDLVEVTSLKSLLDNYQRTIRQLLSLPACTGVNLHGLERFRQEFRTSAFTCSLPSCRHSVEGFETHSLLVTHESSHRRILCEEQGCLYPPFTNIEALRRHQRKYHDSQAINPKRKVIREALVPPAGSKDFIMTAKMKSQLPAALLANPQNEAMANQSPRNSKHPDVLSMSQNEDFRQMVDSLPSEQRDIVSDLTPDKLAEVEQRWAAKRAEQEQILTNPKVYGLAKFREALQLQVYNSFKKSYI</sequence>
<feature type="coiled-coil region" evidence="2">
    <location>
        <begin position="446"/>
        <end position="473"/>
    </location>
</feature>
<evidence type="ECO:0000256" key="2">
    <source>
        <dbReference type="SAM" id="Coils"/>
    </source>
</evidence>
<feature type="domain" description="Nephrocystin 3-like N-terminal" evidence="4">
    <location>
        <begin position="268"/>
        <end position="439"/>
    </location>
</feature>
<dbReference type="InterPro" id="IPR056884">
    <property type="entry name" value="NPHP3-like_N"/>
</dbReference>
<dbReference type="InterPro" id="IPR056125">
    <property type="entry name" value="DUF7708"/>
</dbReference>
<feature type="domain" description="DUF7708" evidence="3">
    <location>
        <begin position="68"/>
        <end position="207"/>
    </location>
</feature>
<gene>
    <name evidence="5" type="ORF">FMUND_6471</name>
</gene>
<organism evidence="5 6">
    <name type="scientific">Fusarium mundagurra</name>
    <dbReference type="NCBI Taxonomy" id="1567541"/>
    <lineage>
        <taxon>Eukaryota</taxon>
        <taxon>Fungi</taxon>
        <taxon>Dikarya</taxon>
        <taxon>Ascomycota</taxon>
        <taxon>Pezizomycotina</taxon>
        <taxon>Sordariomycetes</taxon>
        <taxon>Hypocreomycetidae</taxon>
        <taxon>Hypocreales</taxon>
        <taxon>Nectriaceae</taxon>
        <taxon>Fusarium</taxon>
        <taxon>Fusarium fujikuroi species complex</taxon>
    </lineage>
</organism>
<dbReference type="PANTHER" id="PTHR10039">
    <property type="entry name" value="AMELOGENIN"/>
    <property type="match status" value="1"/>
</dbReference>
<comment type="caution">
    <text evidence="5">The sequence shown here is derived from an EMBL/GenBank/DDBJ whole genome shotgun (WGS) entry which is preliminary data.</text>
</comment>
<reference evidence="5 6" key="1">
    <citation type="submission" date="2020-05" db="EMBL/GenBank/DDBJ databases">
        <title>Identification and distribution of gene clusters putatively required for synthesis of sphingolipid metabolism inhibitors in phylogenetically diverse species of the filamentous fungus Fusarium.</title>
        <authorList>
            <person name="Kim H.-S."/>
            <person name="Busman M."/>
            <person name="Brown D.W."/>
            <person name="Divon H."/>
            <person name="Uhlig S."/>
            <person name="Proctor R.H."/>
        </authorList>
    </citation>
    <scope>NUCLEOTIDE SEQUENCE [LARGE SCALE GENOMIC DNA]</scope>
    <source>
        <strain evidence="5 6">NRRL 66235</strain>
    </source>
</reference>
<dbReference type="InterPro" id="IPR027417">
    <property type="entry name" value="P-loop_NTPase"/>
</dbReference>
<keyword evidence="1" id="KW-0677">Repeat</keyword>
<proteinExistence type="predicted"/>
<dbReference type="Proteomes" id="UP000544331">
    <property type="component" value="Unassembled WGS sequence"/>
</dbReference>